<reference evidence="6 7" key="1">
    <citation type="journal article" date="2013" name="Genome Announc.">
        <title>Draft Genome Sequence of Methylophaga lonarensis MPLT, a Haloalkaliphilic (Non-Methane-Utilizing) Methylotroph.</title>
        <authorList>
            <person name="Shetty S.A."/>
            <person name="Marathe N.P."/>
            <person name="Munot H."/>
            <person name="Antony C.P."/>
            <person name="Dhotre D.P."/>
            <person name="Murrell J.C."/>
            <person name="Shouche Y.S."/>
        </authorList>
    </citation>
    <scope>NUCLEOTIDE SEQUENCE [LARGE SCALE GENOMIC DNA]</scope>
    <source>
        <strain evidence="6 7">MPL</strain>
    </source>
</reference>
<dbReference type="Gene3D" id="1.10.10.10">
    <property type="entry name" value="Winged helix-like DNA-binding domain superfamily/Winged helix DNA-binding domain"/>
    <property type="match status" value="1"/>
</dbReference>
<evidence type="ECO:0000259" key="5">
    <source>
        <dbReference type="Pfam" id="PF04198"/>
    </source>
</evidence>
<dbReference type="OrthoDB" id="9808171at2"/>
<dbReference type="Gene3D" id="3.40.50.1360">
    <property type="match status" value="1"/>
</dbReference>
<feature type="domain" description="Sugar-binding" evidence="5">
    <location>
        <begin position="61"/>
        <end position="312"/>
    </location>
</feature>
<evidence type="ECO:0000256" key="3">
    <source>
        <dbReference type="ARBA" id="ARBA00023125"/>
    </source>
</evidence>
<dbReference type="PATRIC" id="fig|1286106.3.peg.402"/>
<evidence type="ECO:0000256" key="4">
    <source>
        <dbReference type="ARBA" id="ARBA00023163"/>
    </source>
</evidence>
<name>M7P3D6_9GAMM</name>
<keyword evidence="7" id="KW-1185">Reference proteome</keyword>
<dbReference type="PANTHER" id="PTHR34294:SF1">
    <property type="entry name" value="TRANSCRIPTIONAL REGULATOR LSRR"/>
    <property type="match status" value="1"/>
</dbReference>
<dbReference type="AlphaFoldDB" id="M7P3D6"/>
<proteinExistence type="inferred from homology"/>
<evidence type="ECO:0000313" key="7">
    <source>
        <dbReference type="Proteomes" id="UP000012019"/>
    </source>
</evidence>
<dbReference type="GO" id="GO:0003677">
    <property type="term" value="F:DNA binding"/>
    <property type="evidence" value="ECO:0007669"/>
    <property type="project" value="UniProtKB-KW"/>
</dbReference>
<dbReference type="SUPFAM" id="SSF100950">
    <property type="entry name" value="NagB/RpiA/CoA transferase-like"/>
    <property type="match status" value="1"/>
</dbReference>
<dbReference type="InterPro" id="IPR007324">
    <property type="entry name" value="Sugar-bd_dom_put"/>
</dbReference>
<evidence type="ECO:0000313" key="6">
    <source>
        <dbReference type="EMBL" id="EMR14031.1"/>
    </source>
</evidence>
<accession>M7P3D6</accession>
<dbReference type="Pfam" id="PF04198">
    <property type="entry name" value="Sugar-bind"/>
    <property type="match status" value="1"/>
</dbReference>
<dbReference type="eggNOG" id="COG2390">
    <property type="taxonomic scope" value="Bacteria"/>
</dbReference>
<protein>
    <submittedName>
        <fullName evidence="6">DeoR family transcriptional regulator</fullName>
    </submittedName>
</protein>
<dbReference type="PANTHER" id="PTHR34294">
    <property type="entry name" value="TRANSCRIPTIONAL REGULATOR-RELATED"/>
    <property type="match status" value="1"/>
</dbReference>
<keyword evidence="3" id="KW-0238">DNA-binding</keyword>
<dbReference type="STRING" id="1286106.MPL1_01996"/>
<sequence>MAAGYTDEQQLIASIAWLYYQEGMTQDAIASRLGMTRARVIRMLNEARNLGIVRISVDYGFADCLEAEQALKQHYDLLDVRVIPGIDGQSRHDLIGQAAGSYLDSLLKPGDSLAIGWGRTVDAALPALTPRRDKQHTVVSLYGGLPAGHHLNPYDTTARFARVLDAQSYYVTAPMFVSDQSVRDLLLAEPTVKSVLTQAANADVALISASDLGPDSKNLVYQVIDSSLRDSLLAAGAVGDTCGIYLDAKGQPIDHPLTHRMIVPPLAGIRQIPKIILASGGIDKVAILHACLLQGLGNILITDTITAQALLQI</sequence>
<dbReference type="Proteomes" id="UP000012019">
    <property type="component" value="Unassembled WGS sequence"/>
</dbReference>
<gene>
    <name evidence="6" type="ORF">MPL1_01996</name>
</gene>
<dbReference type="EMBL" id="APHR01000009">
    <property type="protein sequence ID" value="EMR14031.1"/>
    <property type="molecule type" value="Genomic_DNA"/>
</dbReference>
<dbReference type="InterPro" id="IPR037171">
    <property type="entry name" value="NagB/RpiA_transferase-like"/>
</dbReference>
<keyword evidence="2" id="KW-0805">Transcription regulation</keyword>
<keyword evidence="4" id="KW-0804">Transcription</keyword>
<organism evidence="6 7">
    <name type="scientific">Methylophaga lonarensis MPL</name>
    <dbReference type="NCBI Taxonomy" id="1286106"/>
    <lineage>
        <taxon>Bacteria</taxon>
        <taxon>Pseudomonadati</taxon>
        <taxon>Pseudomonadota</taxon>
        <taxon>Gammaproteobacteria</taxon>
        <taxon>Thiotrichales</taxon>
        <taxon>Piscirickettsiaceae</taxon>
        <taxon>Methylophaga</taxon>
    </lineage>
</organism>
<dbReference type="RefSeq" id="WP_009725448.1">
    <property type="nucleotide sequence ID" value="NZ_APHR01000009.1"/>
</dbReference>
<dbReference type="GO" id="GO:0030246">
    <property type="term" value="F:carbohydrate binding"/>
    <property type="evidence" value="ECO:0007669"/>
    <property type="project" value="InterPro"/>
</dbReference>
<evidence type="ECO:0000256" key="1">
    <source>
        <dbReference type="ARBA" id="ARBA00010466"/>
    </source>
</evidence>
<dbReference type="InterPro" id="IPR051054">
    <property type="entry name" value="SorC_transcr_regulators"/>
</dbReference>
<comment type="similarity">
    <text evidence="1">Belongs to the SorC transcriptional regulatory family.</text>
</comment>
<evidence type="ECO:0000256" key="2">
    <source>
        <dbReference type="ARBA" id="ARBA00023015"/>
    </source>
</evidence>
<dbReference type="InterPro" id="IPR036388">
    <property type="entry name" value="WH-like_DNA-bd_sf"/>
</dbReference>
<comment type="caution">
    <text evidence="6">The sequence shown here is derived from an EMBL/GenBank/DDBJ whole genome shotgun (WGS) entry which is preliminary data.</text>
</comment>